<dbReference type="InterPro" id="IPR042185">
    <property type="entry name" value="Serpin_sf_2"/>
</dbReference>
<dbReference type="GO" id="GO:0030199">
    <property type="term" value="P:collagen fibril organization"/>
    <property type="evidence" value="ECO:0007669"/>
    <property type="project" value="TreeGrafter"/>
</dbReference>
<dbReference type="PANTHER" id="PTHR11461:SF290">
    <property type="entry name" value="SERINE (OR CYSTEINE) PEPTIDASE INHIBITOR, CLADE H, MEMBER 2"/>
    <property type="match status" value="1"/>
</dbReference>
<dbReference type="InterPro" id="IPR042178">
    <property type="entry name" value="Serpin_sf_1"/>
</dbReference>
<dbReference type="GO" id="GO:0004867">
    <property type="term" value="F:serine-type endopeptidase inhibitor activity"/>
    <property type="evidence" value="ECO:0007669"/>
    <property type="project" value="InterPro"/>
</dbReference>
<dbReference type="Pfam" id="PF00079">
    <property type="entry name" value="Serpin"/>
    <property type="match status" value="1"/>
</dbReference>
<evidence type="ECO:0000313" key="4">
    <source>
        <dbReference type="Proteomes" id="UP000593565"/>
    </source>
</evidence>
<gene>
    <name evidence="3" type="ORF">AMELA_G00062490</name>
</gene>
<dbReference type="InterPro" id="IPR023795">
    <property type="entry name" value="Serpin_CS"/>
</dbReference>
<comment type="similarity">
    <text evidence="1">Belongs to the serpin family.</text>
</comment>
<dbReference type="InterPro" id="IPR036186">
    <property type="entry name" value="Serpin_sf"/>
</dbReference>
<evidence type="ECO:0000259" key="2">
    <source>
        <dbReference type="SMART" id="SM00093"/>
    </source>
</evidence>
<dbReference type="EMBL" id="JAAGNN010000005">
    <property type="protein sequence ID" value="KAF4089085.1"/>
    <property type="molecule type" value="Genomic_DNA"/>
</dbReference>
<organism evidence="3 4">
    <name type="scientific">Ameiurus melas</name>
    <name type="common">Black bullhead</name>
    <name type="synonym">Silurus melas</name>
    <dbReference type="NCBI Taxonomy" id="219545"/>
    <lineage>
        <taxon>Eukaryota</taxon>
        <taxon>Metazoa</taxon>
        <taxon>Chordata</taxon>
        <taxon>Craniata</taxon>
        <taxon>Vertebrata</taxon>
        <taxon>Euteleostomi</taxon>
        <taxon>Actinopterygii</taxon>
        <taxon>Neopterygii</taxon>
        <taxon>Teleostei</taxon>
        <taxon>Ostariophysi</taxon>
        <taxon>Siluriformes</taxon>
        <taxon>Ictaluridae</taxon>
        <taxon>Ameiurus</taxon>
    </lineage>
</organism>
<feature type="domain" description="Serpin" evidence="2">
    <location>
        <begin position="113"/>
        <end position="458"/>
    </location>
</feature>
<dbReference type="AlphaFoldDB" id="A0A7J6B283"/>
<dbReference type="PROSITE" id="PS00284">
    <property type="entry name" value="SERPIN"/>
    <property type="match status" value="1"/>
</dbReference>
<dbReference type="PANTHER" id="PTHR11461">
    <property type="entry name" value="SERINE PROTEASE INHIBITOR, SERPIN"/>
    <property type="match status" value="1"/>
</dbReference>
<protein>
    <recommendedName>
        <fullName evidence="2">Serpin domain-containing protein</fullName>
    </recommendedName>
</protein>
<comment type="caution">
    <text evidence="3">The sequence shown here is derived from an EMBL/GenBank/DDBJ whole genome shotgun (WGS) entry which is preliminary data.</text>
</comment>
<dbReference type="GO" id="GO:0005615">
    <property type="term" value="C:extracellular space"/>
    <property type="evidence" value="ECO:0007669"/>
    <property type="project" value="InterPro"/>
</dbReference>
<keyword evidence="4" id="KW-1185">Reference proteome</keyword>
<accession>A0A7J6B283</accession>
<reference evidence="3 4" key="1">
    <citation type="submission" date="2020-02" db="EMBL/GenBank/DDBJ databases">
        <title>A chromosome-scale genome assembly of the black bullhead catfish (Ameiurus melas).</title>
        <authorList>
            <person name="Wen M."/>
            <person name="Zham M."/>
            <person name="Cabau C."/>
            <person name="Klopp C."/>
            <person name="Donnadieu C."/>
            <person name="Roques C."/>
            <person name="Bouchez O."/>
            <person name="Lampietro C."/>
            <person name="Jouanno E."/>
            <person name="Herpin A."/>
            <person name="Louis A."/>
            <person name="Berthelot C."/>
            <person name="Parey E."/>
            <person name="Roest-Crollius H."/>
            <person name="Braasch I."/>
            <person name="Postlethwait J."/>
            <person name="Robinson-Rechavi M."/>
            <person name="Echchiki A."/>
            <person name="Begum T."/>
            <person name="Montfort J."/>
            <person name="Schartl M."/>
            <person name="Bobe J."/>
            <person name="Guiguen Y."/>
        </authorList>
    </citation>
    <scope>NUCLEOTIDE SEQUENCE [LARGE SCALE GENOMIC DNA]</scope>
    <source>
        <strain evidence="3">M_S1</strain>
        <tissue evidence="3">Blood</tissue>
    </source>
</reference>
<dbReference type="InterPro" id="IPR023796">
    <property type="entry name" value="Serpin_dom"/>
</dbReference>
<dbReference type="Gene3D" id="3.30.497.10">
    <property type="entry name" value="Antithrombin, subunit I, domain 2"/>
    <property type="match status" value="1"/>
</dbReference>
<proteinExistence type="inferred from homology"/>
<dbReference type="InterPro" id="IPR000215">
    <property type="entry name" value="Serpin_fam"/>
</dbReference>
<dbReference type="Proteomes" id="UP000593565">
    <property type="component" value="Unassembled WGS sequence"/>
</dbReference>
<dbReference type="GO" id="GO:0005783">
    <property type="term" value="C:endoplasmic reticulum"/>
    <property type="evidence" value="ECO:0007669"/>
    <property type="project" value="TreeGrafter"/>
</dbReference>
<evidence type="ECO:0000256" key="1">
    <source>
        <dbReference type="RuleBase" id="RU000411"/>
    </source>
</evidence>
<dbReference type="Gene3D" id="2.30.39.10">
    <property type="entry name" value="Alpha-1-antitrypsin, domain 1"/>
    <property type="match status" value="1"/>
</dbReference>
<dbReference type="SMART" id="SM00093">
    <property type="entry name" value="SERPIN"/>
    <property type="match status" value="1"/>
</dbReference>
<dbReference type="SUPFAM" id="SSF56574">
    <property type="entry name" value="Serpins"/>
    <property type="match status" value="1"/>
</dbReference>
<evidence type="ECO:0000313" key="3">
    <source>
        <dbReference type="EMBL" id="KAF4089085.1"/>
    </source>
</evidence>
<name>A0A7J6B283_AMEME</name>
<sequence>MAQVKQAGYCLHSGLKRPRKERKLLHINALPPQPLLEAGKDFAETPTIQLCNSWSSTAFSPSIFPPAMLPTAALCLLLVLMVKPSMSQQPQTSGDSQQKSFSSSSHLSWSLGLQVYRALRSEGSHINTLISPVLLANALDALSHTAKGETARQLQELLKNYKDVKSSSNPFKSMRNANGTSYILHGSSAIFSKQVTTLESGFLEELQAQFELDHVDLGAGDKEEDTEKLRSWAKSGMGGVKEMPLNEGPDSKEGALILASALCFKGFWDHAFDEENEDLRSFLGTKYTKVSMMHRSGVYRHYEDIENMVQVLELGLWGGKASMVLLLPFHVESLARLERMLTLEQLEKWLGKLSRMSMALSLPRVNVSSTLSLQKQLAALGVVDAWDQKVADFSGLGKGKLHLGDFLHWTSLELVPDSGIKDGVEEEQHVEKPKLFYADHSFIIMVKDNRTGALLMLGALDLAEGAALHDEL</sequence>